<gene>
    <name evidence="2" type="ORF">PROVRUST_08380</name>
</gene>
<evidence type="ECO:0000256" key="1">
    <source>
        <dbReference type="SAM" id="SignalP"/>
    </source>
</evidence>
<evidence type="ECO:0000313" key="2">
    <source>
        <dbReference type="EMBL" id="EFB70442.1"/>
    </source>
</evidence>
<proteinExistence type="predicted"/>
<dbReference type="HOGENOM" id="CLU_058586_1_0_6"/>
<sequence>MMKQIKLALISVILGTTFTATAGIPVFIDGNPEWAVEAGRWTEKLKQWSDTIKHYDTQIQSYQNELLAKTGIRDVQGLIQDAQSIKNDLTAIYNQGNAFIDKYAENPTAAFSKQAQSLLSKYNVSKTCANKGYVGDAIKGCEAQFLSILSVSEYGDSLQKQLEQDNSRMESLIKQVQNAKDPKATADATNAISFEQLKFEKLQFQYQMYRDKQRDLAEYKEQLNQANFRDKQLKAVDNPPSFLDAYRESQFDEEFK</sequence>
<evidence type="ECO:0000313" key="3">
    <source>
        <dbReference type="Proteomes" id="UP000005512"/>
    </source>
</evidence>
<dbReference type="Gene3D" id="1.20.58.430">
    <property type="entry name" value="Type IV secretion system, VirB5-domain"/>
    <property type="match status" value="1"/>
</dbReference>
<keyword evidence="1" id="KW-0732">Signal</keyword>
<dbReference type="InterPro" id="IPR014158">
    <property type="entry name" value="T4SS_VirB5"/>
</dbReference>
<protein>
    <submittedName>
        <fullName evidence="2">P-type conjugative transfer protein TrbJ</fullName>
    </submittedName>
</protein>
<dbReference type="RefSeq" id="WP_006816349.1">
    <property type="nucleotide sequence ID" value="NZ_GG703824.1"/>
</dbReference>
<reference evidence="2" key="1">
    <citation type="submission" date="2009-12" db="EMBL/GenBank/DDBJ databases">
        <authorList>
            <person name="Weinstock G."/>
            <person name="Sodergren E."/>
            <person name="Clifton S."/>
            <person name="Fulton L."/>
            <person name="Fulton B."/>
            <person name="Courtney L."/>
            <person name="Fronick C."/>
            <person name="Harrison M."/>
            <person name="Strong C."/>
            <person name="Farmer C."/>
            <person name="Delahaunty K."/>
            <person name="Markovic C."/>
            <person name="Hall O."/>
            <person name="Minx P."/>
            <person name="Tomlinson C."/>
            <person name="Mitreva M."/>
            <person name="Nelson J."/>
            <person name="Hou S."/>
            <person name="Wollam A."/>
            <person name="Pepin K.H."/>
            <person name="Johnson M."/>
            <person name="Bhonagiri V."/>
            <person name="Nash W.E."/>
            <person name="Warren W."/>
            <person name="Chinwalla A."/>
            <person name="Mardis E.R."/>
            <person name="Wilson R.K."/>
        </authorList>
    </citation>
    <scope>NUCLEOTIDE SEQUENCE [LARGE SCALE GENOMIC DNA]</scope>
    <source>
        <strain evidence="2">DSM 4541</strain>
    </source>
</reference>
<dbReference type="eggNOG" id="COG5314">
    <property type="taxonomic scope" value="Bacteria"/>
</dbReference>
<organism evidence="2 3">
    <name type="scientific">Providencia rustigianii DSM 4541</name>
    <dbReference type="NCBI Taxonomy" id="500637"/>
    <lineage>
        <taxon>Bacteria</taxon>
        <taxon>Pseudomonadati</taxon>
        <taxon>Pseudomonadota</taxon>
        <taxon>Gammaproteobacteria</taxon>
        <taxon>Enterobacterales</taxon>
        <taxon>Morganellaceae</taxon>
        <taxon>Providencia</taxon>
    </lineage>
</organism>
<dbReference type="InterPro" id="IPR023220">
    <property type="entry name" value="T4SS_VirB5-domain"/>
</dbReference>
<dbReference type="Pfam" id="PF07996">
    <property type="entry name" value="T4SS"/>
    <property type="match status" value="1"/>
</dbReference>
<keyword evidence="3" id="KW-1185">Reference proteome</keyword>
<feature type="chain" id="PRO_5003025974" evidence="1">
    <location>
        <begin position="23"/>
        <end position="256"/>
    </location>
</feature>
<dbReference type="EMBL" id="ABXV02000074">
    <property type="protein sequence ID" value="EFB70442.1"/>
    <property type="molecule type" value="Genomic_DNA"/>
</dbReference>
<dbReference type="AlphaFoldDB" id="D1P7Z9"/>
<dbReference type="Proteomes" id="UP000005512">
    <property type="component" value="Unassembled WGS sequence"/>
</dbReference>
<comment type="caution">
    <text evidence="2">The sequence shown here is derived from an EMBL/GenBank/DDBJ whole genome shotgun (WGS) entry which is preliminary data.</text>
</comment>
<dbReference type="STRING" id="500637.PROVRUST_08380"/>
<dbReference type="SUPFAM" id="SSF101082">
    <property type="entry name" value="Typo IV secretion system protein TraC"/>
    <property type="match status" value="1"/>
</dbReference>
<feature type="signal peptide" evidence="1">
    <location>
        <begin position="1"/>
        <end position="22"/>
    </location>
</feature>
<accession>D1P7Z9</accession>
<name>D1P7Z9_9GAMM</name>